<accession>A0A942SY51</accession>
<gene>
    <name evidence="2" type="ORF">KHB02_10660</name>
</gene>
<name>A0A942SY51_9BACI</name>
<reference evidence="2" key="1">
    <citation type="submission" date="2021-05" db="EMBL/GenBank/DDBJ databases">
        <title>Novel Bacillus species.</title>
        <authorList>
            <person name="Liu G."/>
        </authorList>
    </citation>
    <scope>NUCLEOTIDE SEQUENCE</scope>
    <source>
        <strain evidence="2">FJAT-50051</strain>
    </source>
</reference>
<sequence length="77" mass="8110">MTRTGPPPVAPEATTQGGGRRSTPPRAAEGQEPHRTAAATGALTHQRQYRIRAAGAVSRGTCTVTIPLVFHVEHRSA</sequence>
<organism evidence="2">
    <name type="scientific">Neobacillus citreus</name>
    <dbReference type="NCBI Taxonomy" id="2833578"/>
    <lineage>
        <taxon>Bacteria</taxon>
        <taxon>Bacillati</taxon>
        <taxon>Bacillota</taxon>
        <taxon>Bacilli</taxon>
        <taxon>Bacillales</taxon>
        <taxon>Bacillaceae</taxon>
        <taxon>Neobacillus</taxon>
    </lineage>
</organism>
<dbReference type="EMBL" id="JAGYPE010000002">
    <property type="protein sequence ID" value="MBS4181848.1"/>
    <property type="molecule type" value="Genomic_DNA"/>
</dbReference>
<comment type="caution">
    <text evidence="2">The sequence shown here is derived from an EMBL/GenBank/DDBJ whole genome shotgun (WGS) entry which is preliminary data.</text>
</comment>
<feature type="region of interest" description="Disordered" evidence="1">
    <location>
        <begin position="1"/>
        <end position="44"/>
    </location>
</feature>
<evidence type="ECO:0000313" key="2">
    <source>
        <dbReference type="EMBL" id="MBS4181848.1"/>
    </source>
</evidence>
<dbReference type="AlphaFoldDB" id="A0A942SY51"/>
<evidence type="ECO:0000256" key="1">
    <source>
        <dbReference type="SAM" id="MobiDB-lite"/>
    </source>
</evidence>
<feature type="compositionally biased region" description="Pro residues" evidence="1">
    <location>
        <begin position="1"/>
        <end position="10"/>
    </location>
</feature>
<protein>
    <submittedName>
        <fullName evidence="2">Uncharacterized protein</fullName>
    </submittedName>
</protein>
<proteinExistence type="predicted"/>